<accession>A0A9D7I7T2</accession>
<gene>
    <name evidence="2" type="ORF">IPJ48_11230</name>
</gene>
<proteinExistence type="predicted"/>
<dbReference type="InterPro" id="IPR038726">
    <property type="entry name" value="PDDEXK_AddAB-type"/>
</dbReference>
<name>A0A9D7I7T2_9RHOO</name>
<dbReference type="Proteomes" id="UP000886602">
    <property type="component" value="Unassembled WGS sequence"/>
</dbReference>
<dbReference type="AlphaFoldDB" id="A0A9D7I7T2"/>
<organism evidence="2 3">
    <name type="scientific">Candidatus Propionivibrio dominans</name>
    <dbReference type="NCBI Taxonomy" id="2954373"/>
    <lineage>
        <taxon>Bacteria</taxon>
        <taxon>Pseudomonadati</taxon>
        <taxon>Pseudomonadota</taxon>
        <taxon>Betaproteobacteria</taxon>
        <taxon>Rhodocyclales</taxon>
        <taxon>Rhodocyclaceae</taxon>
        <taxon>Propionivibrio</taxon>
    </lineage>
</organism>
<evidence type="ECO:0000313" key="2">
    <source>
        <dbReference type="EMBL" id="MBK7423616.1"/>
    </source>
</evidence>
<evidence type="ECO:0000313" key="3">
    <source>
        <dbReference type="Proteomes" id="UP000886602"/>
    </source>
</evidence>
<dbReference type="Pfam" id="PF12705">
    <property type="entry name" value="PDDEXK_1"/>
    <property type="match status" value="1"/>
</dbReference>
<comment type="caution">
    <text evidence="2">The sequence shown here is derived from an EMBL/GenBank/DDBJ whole genome shotgun (WGS) entry which is preliminary data.</text>
</comment>
<dbReference type="InterPro" id="IPR011604">
    <property type="entry name" value="PDDEXK-like_dom_sf"/>
</dbReference>
<dbReference type="EMBL" id="JADJNC010000016">
    <property type="protein sequence ID" value="MBK7423616.1"/>
    <property type="molecule type" value="Genomic_DNA"/>
</dbReference>
<reference evidence="2" key="1">
    <citation type="submission" date="2020-10" db="EMBL/GenBank/DDBJ databases">
        <title>Connecting structure to function with the recovery of over 1000 high-quality activated sludge metagenome-assembled genomes encoding full-length rRNA genes using long-read sequencing.</title>
        <authorList>
            <person name="Singleton C.M."/>
            <person name="Petriglieri F."/>
            <person name="Kristensen J.M."/>
            <person name="Kirkegaard R.H."/>
            <person name="Michaelsen T.Y."/>
            <person name="Andersen M.H."/>
            <person name="Karst S.M."/>
            <person name="Dueholm M.S."/>
            <person name="Nielsen P.H."/>
            <person name="Albertsen M."/>
        </authorList>
    </citation>
    <scope>NUCLEOTIDE SEQUENCE</scope>
    <source>
        <strain evidence="2">EsbW_18-Q3-R4-48_MAXAC.044</strain>
    </source>
</reference>
<protein>
    <submittedName>
        <fullName evidence="2">PD-(D/E)XK nuclease family protein</fullName>
    </submittedName>
</protein>
<sequence length="259" mass="28694">MSGYTSLVACPYRFFARHVLGLGEMDEVSEEMDKSDYGALVHRVLERFHERHPVVSELAEDEALAALQDCVGEVFAPAIADNFLATGWRLRWEKRLPAYLDWQRAQEALGWRWAQAETRVSRVLPLVDGDSVELYGRIDRIDQTRETGKGASLLDYKTQTAKVIRERLKDDVQLPAYALLHGDAVQAAYVALDDERIAAVASVAAGEGDGVLLAAAEAQGQRLQSAFACMHAGARLPAHGVDSVCQWCEMSGLCRRDYV</sequence>
<feature type="domain" description="PD-(D/E)XK endonuclease-like" evidence="1">
    <location>
        <begin position="2"/>
        <end position="255"/>
    </location>
</feature>
<evidence type="ECO:0000259" key="1">
    <source>
        <dbReference type="Pfam" id="PF12705"/>
    </source>
</evidence>
<dbReference type="Gene3D" id="3.90.320.10">
    <property type="match status" value="1"/>
</dbReference>